<dbReference type="PANTHER" id="PTHR43434:SF1">
    <property type="entry name" value="PHOSPHOGLYCOLATE PHOSPHATASE"/>
    <property type="match status" value="1"/>
</dbReference>
<dbReference type="InterPro" id="IPR023214">
    <property type="entry name" value="HAD_sf"/>
</dbReference>
<dbReference type="Pfam" id="PF13419">
    <property type="entry name" value="HAD_2"/>
    <property type="match status" value="1"/>
</dbReference>
<comment type="similarity">
    <text evidence="3">Belongs to the HAD-like hydrolase superfamily. CbbY/CbbZ/Gph/YieH family.</text>
</comment>
<comment type="catalytic activity">
    <reaction evidence="1">
        <text>2-phosphoglycolate + H2O = glycolate + phosphate</text>
        <dbReference type="Rhea" id="RHEA:14369"/>
        <dbReference type="ChEBI" id="CHEBI:15377"/>
        <dbReference type="ChEBI" id="CHEBI:29805"/>
        <dbReference type="ChEBI" id="CHEBI:43474"/>
        <dbReference type="ChEBI" id="CHEBI:58033"/>
        <dbReference type="EC" id="3.1.3.18"/>
    </reaction>
</comment>
<dbReference type="STRING" id="401053.AciPR4_1802"/>
<evidence type="ECO:0000313" key="5">
    <source>
        <dbReference type="EMBL" id="ADV82608.1"/>
    </source>
</evidence>
<dbReference type="EC" id="3.1.3.18" evidence="4"/>
<protein>
    <recommendedName>
        <fullName evidence="4">phosphoglycolate phosphatase</fullName>
        <ecNumber evidence="4">3.1.3.18</ecNumber>
    </recommendedName>
</protein>
<dbReference type="Gene3D" id="1.10.150.240">
    <property type="entry name" value="Putative phosphatase, domain 2"/>
    <property type="match status" value="1"/>
</dbReference>
<accession>E8V4Y0</accession>
<dbReference type="InterPro" id="IPR041492">
    <property type="entry name" value="HAD_2"/>
</dbReference>
<dbReference type="SFLD" id="SFLDS00003">
    <property type="entry name" value="Haloacid_Dehalogenase"/>
    <property type="match status" value="1"/>
</dbReference>
<dbReference type="GO" id="GO:0008967">
    <property type="term" value="F:phosphoglycolate phosphatase activity"/>
    <property type="evidence" value="ECO:0007669"/>
    <property type="project" value="UniProtKB-EC"/>
</dbReference>
<name>E8V4Y0_TERSS</name>
<reference evidence="5 6" key="1">
    <citation type="journal article" date="2012" name="Stand. Genomic Sci.">
        <title>Complete genome sequence of Terriglobus saanensis type strain SP1PR4(T), an Acidobacteria from tundra soil.</title>
        <authorList>
            <person name="Rawat S.R."/>
            <person name="Mannisto M.K."/>
            <person name="Starovoytov V."/>
            <person name="Goodwin L."/>
            <person name="Nolan M."/>
            <person name="Hauser L."/>
            <person name="Land M."/>
            <person name="Davenport K.W."/>
            <person name="Woyke T."/>
            <person name="Haggblom M.M."/>
        </authorList>
    </citation>
    <scope>NUCLEOTIDE SEQUENCE</scope>
    <source>
        <strain evidence="6">ATCC BAA-1853 / DSM 23119 / SP1PR4</strain>
    </source>
</reference>
<dbReference type="InterPro" id="IPR023198">
    <property type="entry name" value="PGP-like_dom2"/>
</dbReference>
<evidence type="ECO:0000313" key="6">
    <source>
        <dbReference type="Proteomes" id="UP000006844"/>
    </source>
</evidence>
<dbReference type="InterPro" id="IPR006439">
    <property type="entry name" value="HAD-SF_hydro_IA"/>
</dbReference>
<dbReference type="AlphaFoldDB" id="E8V4Y0"/>
<keyword evidence="5" id="KW-0378">Hydrolase</keyword>
<dbReference type="KEGG" id="tsa:AciPR4_1802"/>
<dbReference type="NCBIfam" id="TIGR01549">
    <property type="entry name" value="HAD-SF-IA-v1"/>
    <property type="match status" value="1"/>
</dbReference>
<dbReference type="GO" id="GO:0006281">
    <property type="term" value="P:DNA repair"/>
    <property type="evidence" value="ECO:0007669"/>
    <property type="project" value="TreeGrafter"/>
</dbReference>
<dbReference type="Proteomes" id="UP000006844">
    <property type="component" value="Chromosome"/>
</dbReference>
<dbReference type="HOGENOM" id="CLU_045011_19_1_0"/>
<dbReference type="InterPro" id="IPR050155">
    <property type="entry name" value="HAD-like_hydrolase_sf"/>
</dbReference>
<dbReference type="OrthoDB" id="9807630at2"/>
<evidence type="ECO:0000256" key="1">
    <source>
        <dbReference type="ARBA" id="ARBA00000830"/>
    </source>
</evidence>
<dbReference type="SUPFAM" id="SSF56784">
    <property type="entry name" value="HAD-like"/>
    <property type="match status" value="1"/>
</dbReference>
<evidence type="ECO:0000256" key="2">
    <source>
        <dbReference type="ARBA" id="ARBA00004818"/>
    </source>
</evidence>
<dbReference type="GO" id="GO:0005829">
    <property type="term" value="C:cytosol"/>
    <property type="evidence" value="ECO:0007669"/>
    <property type="project" value="TreeGrafter"/>
</dbReference>
<dbReference type="InterPro" id="IPR036412">
    <property type="entry name" value="HAD-like_sf"/>
</dbReference>
<dbReference type="RefSeq" id="WP_013568341.1">
    <property type="nucleotide sequence ID" value="NC_014963.1"/>
</dbReference>
<sequence>MQPAFLASDLRLLVFDLDGTLIDSQIDLVNSVNATLEAFHLQPLDHPTVATYIGDGAAMLIRRALAQAKGAPPEEDFASHALEYFLEYYRVHKLDFTYVYDGVFESLRAIRSALPDLPMAILTNKPFRPSRAICDALELSPFFFQNYGGDSFINKKPDPEGYLQLMKEASALSGITIAASQTVMIGDSGVDIATAKAAGARSIGCQYGLSPDSLHHAAPDALAGTPFDWAPLLGFPIAYEVR</sequence>
<comment type="pathway">
    <text evidence="2">Organic acid metabolism; glycolate biosynthesis; glycolate from 2-phosphoglycolate: step 1/1.</text>
</comment>
<gene>
    <name evidence="5" type="ordered locus">AciPR4_1802</name>
</gene>
<keyword evidence="6" id="KW-1185">Reference proteome</keyword>
<dbReference type="SFLD" id="SFLDG01129">
    <property type="entry name" value="C1.5:_HAD__Beta-PGM__Phosphata"/>
    <property type="match status" value="1"/>
</dbReference>
<dbReference type="PANTHER" id="PTHR43434">
    <property type="entry name" value="PHOSPHOGLYCOLATE PHOSPHATASE"/>
    <property type="match status" value="1"/>
</dbReference>
<evidence type="ECO:0000256" key="4">
    <source>
        <dbReference type="ARBA" id="ARBA00013078"/>
    </source>
</evidence>
<organism evidence="5 6">
    <name type="scientific">Terriglobus saanensis (strain ATCC BAA-1853 / DSM 23119 / SP1PR4)</name>
    <dbReference type="NCBI Taxonomy" id="401053"/>
    <lineage>
        <taxon>Bacteria</taxon>
        <taxon>Pseudomonadati</taxon>
        <taxon>Acidobacteriota</taxon>
        <taxon>Terriglobia</taxon>
        <taxon>Terriglobales</taxon>
        <taxon>Acidobacteriaceae</taxon>
        <taxon>Terriglobus</taxon>
    </lineage>
</organism>
<dbReference type="eggNOG" id="COG0546">
    <property type="taxonomic scope" value="Bacteria"/>
</dbReference>
<dbReference type="EMBL" id="CP002467">
    <property type="protein sequence ID" value="ADV82608.1"/>
    <property type="molecule type" value="Genomic_DNA"/>
</dbReference>
<evidence type="ECO:0000256" key="3">
    <source>
        <dbReference type="ARBA" id="ARBA00006171"/>
    </source>
</evidence>
<dbReference type="Gene3D" id="3.40.50.1000">
    <property type="entry name" value="HAD superfamily/HAD-like"/>
    <property type="match status" value="1"/>
</dbReference>
<proteinExistence type="inferred from homology"/>